<evidence type="ECO:0000313" key="2">
    <source>
        <dbReference type="Proteomes" id="UP000623107"/>
    </source>
</evidence>
<comment type="caution">
    <text evidence="1">The sequence shown here is derived from an EMBL/GenBank/DDBJ whole genome shotgun (WGS) entry which is preliminary data.</text>
</comment>
<organism evidence="1 2">
    <name type="scientific">Gluconobacter vitians</name>
    <dbReference type="NCBI Taxonomy" id="2728102"/>
    <lineage>
        <taxon>Bacteria</taxon>
        <taxon>Pseudomonadati</taxon>
        <taxon>Pseudomonadota</taxon>
        <taxon>Alphaproteobacteria</taxon>
        <taxon>Acetobacterales</taxon>
        <taxon>Acetobacteraceae</taxon>
        <taxon>Gluconobacter</taxon>
    </lineage>
</organism>
<gene>
    <name evidence="1" type="ORF">HKD24_05645</name>
</gene>
<keyword evidence="2" id="KW-1185">Reference proteome</keyword>
<accession>A0ABR9Y4C1</accession>
<protein>
    <submittedName>
        <fullName evidence="1">Uncharacterized protein</fullName>
    </submittedName>
</protein>
<reference evidence="2" key="1">
    <citation type="submission" date="2020-04" db="EMBL/GenBank/DDBJ databases">
        <title>Description of novel Gluconacetobacter.</title>
        <authorList>
            <person name="Sombolestani A."/>
        </authorList>
    </citation>
    <scope>NUCLEOTIDE SEQUENCE [LARGE SCALE GENOMIC DNA]</scope>
    <source>
        <strain evidence="2">LMG 31484</strain>
    </source>
</reference>
<dbReference type="Proteomes" id="UP000623107">
    <property type="component" value="Unassembled WGS sequence"/>
</dbReference>
<sequence length="214" mass="24107">MGFPAERIVRTDEEDVITRLAEHFGVTRDELIHVIKMAVGARRNTTADNLRTAPGWYSHDAGTQGLRLIFRAKGWDALYENGVEGVFNPKTGMKIIFQNVYRAADVKNDPRAISEKGTASIDLIAGAQPDLFIKKPATSLSTENRGEAWYLCVSCDEHIGVCAELSRPLRLLNKQFADFHERIFIVKKGELENVSLDNDLDMPQQDYDIQISRK</sequence>
<dbReference type="RefSeq" id="WP_194259391.1">
    <property type="nucleotide sequence ID" value="NZ_JABCQG010000005.1"/>
</dbReference>
<name>A0ABR9Y4C1_9PROT</name>
<reference evidence="1 2" key="2">
    <citation type="submission" date="2020-11" db="EMBL/GenBank/DDBJ databases">
        <title>Description of novel Gluconobacter species.</title>
        <authorList>
            <person name="Cleenwerck I."/>
            <person name="Cnockaert M."/>
            <person name="Borremans W."/>
            <person name="Wieme A.D."/>
            <person name="De Vuyst L."/>
            <person name="Vandamme P."/>
        </authorList>
    </citation>
    <scope>NUCLEOTIDE SEQUENCE [LARGE SCALE GENOMIC DNA]</scope>
    <source>
        <strain evidence="1 2">LMG 31484</strain>
    </source>
</reference>
<evidence type="ECO:0000313" key="1">
    <source>
        <dbReference type="EMBL" id="MBF0858697.1"/>
    </source>
</evidence>
<dbReference type="EMBL" id="JABCQG010000005">
    <property type="protein sequence ID" value="MBF0858697.1"/>
    <property type="molecule type" value="Genomic_DNA"/>
</dbReference>
<proteinExistence type="predicted"/>